<feature type="domain" description="LysM" evidence="2">
    <location>
        <begin position="33"/>
        <end position="82"/>
    </location>
</feature>
<dbReference type="SUPFAM" id="SSF54106">
    <property type="entry name" value="LysM domain"/>
    <property type="match status" value="1"/>
</dbReference>
<dbReference type="InterPro" id="IPR018392">
    <property type="entry name" value="LysM"/>
</dbReference>
<dbReference type="SMART" id="SM00257">
    <property type="entry name" value="LysM"/>
    <property type="match status" value="1"/>
</dbReference>
<protein>
    <recommendedName>
        <fullName evidence="2">LysM domain-containing protein</fullName>
    </recommendedName>
</protein>
<dbReference type="InterPro" id="IPR052196">
    <property type="entry name" value="Bact_Kbp"/>
</dbReference>
<dbReference type="PANTHER" id="PTHR34700">
    <property type="entry name" value="POTASSIUM BINDING PROTEIN KBP"/>
    <property type="match status" value="1"/>
</dbReference>
<feature type="chain" id="PRO_5026099160" description="LysM domain-containing protein" evidence="1">
    <location>
        <begin position="23"/>
        <end position="424"/>
    </location>
</feature>
<dbReference type="PANTHER" id="PTHR34700:SF4">
    <property type="entry name" value="PHAGE-LIKE ELEMENT PBSX PROTEIN XKDP"/>
    <property type="match status" value="1"/>
</dbReference>
<evidence type="ECO:0000259" key="2">
    <source>
        <dbReference type="PROSITE" id="PS51782"/>
    </source>
</evidence>
<feature type="signal peptide" evidence="1">
    <location>
        <begin position="1"/>
        <end position="22"/>
    </location>
</feature>
<evidence type="ECO:0000313" key="3">
    <source>
        <dbReference type="EMBL" id="BCB25121.1"/>
    </source>
</evidence>
<accession>A0A6F8V7M3</accession>
<dbReference type="CDD" id="cd00118">
    <property type="entry name" value="LysM"/>
    <property type="match status" value="1"/>
</dbReference>
<dbReference type="Gene3D" id="3.10.350.10">
    <property type="entry name" value="LysM domain"/>
    <property type="match status" value="1"/>
</dbReference>
<sequence length="424" mass="47336">MRKPIIIAVLSLSGFISSLVGADEIKLQDNPPQQYTVVKGDTLWGISSRFLKDPWRWPELWRMNREQIKNPHWIYPGDKIVLDMTGGSPHLRLLKGERTEKLSPRVRAESLESQAIPPIPSSAIGPFLTQALILDGDTLDDAPYIVGTEDERNIIGPGDKIYANGAAKDSETRNWGIFRKGKALIDPDTEETLGYESEYIGESRTVQSDDVMTLEITRAVQEARRDDRLMPSTPNRVLQAVPHAPTKSINGSIISAYGPSNEAAKYQTVVINKGSKDGLEEGNVLAVYRKGRTVQPTSDNTSKKAWRYVDRECVKEDQSIKFDQFYDPKDTLEPCKSPADAAARSVIYTDIGCLKPGAKVSFGQTFNPKDVYTLHCRTERPDAVTLPDSRTGLIFVYRVFNRVSYALVMSSSRPVYLLDVVKNP</sequence>
<dbReference type="RefSeq" id="WP_173058533.1">
    <property type="nucleotide sequence ID" value="NZ_AP022853.1"/>
</dbReference>
<dbReference type="Proteomes" id="UP000502260">
    <property type="component" value="Chromosome"/>
</dbReference>
<keyword evidence="1" id="KW-0732">Signal</keyword>
<dbReference type="PROSITE" id="PS51782">
    <property type="entry name" value="LYSM"/>
    <property type="match status" value="1"/>
</dbReference>
<organism evidence="3 4">
    <name type="scientific">Sulfurimicrobium lacus</name>
    <dbReference type="NCBI Taxonomy" id="2715678"/>
    <lineage>
        <taxon>Bacteria</taxon>
        <taxon>Pseudomonadati</taxon>
        <taxon>Pseudomonadota</taxon>
        <taxon>Betaproteobacteria</taxon>
        <taxon>Nitrosomonadales</taxon>
        <taxon>Sulfuricellaceae</taxon>
        <taxon>Sulfurimicrobium</taxon>
    </lineage>
</organism>
<dbReference type="InterPro" id="IPR036779">
    <property type="entry name" value="LysM_dom_sf"/>
</dbReference>
<dbReference type="KEGG" id="slac:SKTS_00070"/>
<dbReference type="EMBL" id="AP022853">
    <property type="protein sequence ID" value="BCB25121.1"/>
    <property type="molecule type" value="Genomic_DNA"/>
</dbReference>
<keyword evidence="4" id="KW-1185">Reference proteome</keyword>
<gene>
    <name evidence="3" type="ORF">SKTS_00070</name>
</gene>
<dbReference type="AlphaFoldDB" id="A0A6F8V7M3"/>
<name>A0A6F8V7M3_9PROT</name>
<evidence type="ECO:0000256" key="1">
    <source>
        <dbReference type="SAM" id="SignalP"/>
    </source>
</evidence>
<dbReference type="Pfam" id="PF01476">
    <property type="entry name" value="LysM"/>
    <property type="match status" value="1"/>
</dbReference>
<proteinExistence type="predicted"/>
<reference evidence="4" key="1">
    <citation type="submission" date="2020-03" db="EMBL/GenBank/DDBJ databases">
        <title>Complete genome sequence of sulfur-oxidizing bacterium skT11.</title>
        <authorList>
            <person name="Kanda M."/>
            <person name="Kojima H."/>
            <person name="Fukui M."/>
        </authorList>
    </citation>
    <scope>NUCLEOTIDE SEQUENCE [LARGE SCALE GENOMIC DNA]</scope>
    <source>
        <strain evidence="4">skT11</strain>
    </source>
</reference>
<evidence type="ECO:0000313" key="4">
    <source>
        <dbReference type="Proteomes" id="UP000502260"/>
    </source>
</evidence>